<protein>
    <recommendedName>
        <fullName evidence="4">DUF4468 domain-containing protein</fullName>
    </recommendedName>
</protein>
<evidence type="ECO:0000313" key="3">
    <source>
        <dbReference type="Proteomes" id="UP000613030"/>
    </source>
</evidence>
<feature type="chain" id="PRO_5047407254" description="DUF4468 domain-containing protein" evidence="1">
    <location>
        <begin position="28"/>
        <end position="196"/>
    </location>
</feature>
<keyword evidence="1" id="KW-0732">Signal</keyword>
<accession>A0ABS1KNB7</accession>
<keyword evidence="3" id="KW-1185">Reference proteome</keyword>
<sequence length="196" mass="22213">MRNVMHFLILMLLQFPLLHVSAFSQHADRDNVLVNGIFVTPQDLATTNVLQANKTDNLNNVVVNLDKNVLLIRDGFEKKYKFGSLSGYYKDGYRYRAYGTQSIFSTFGYYKVLDDAGLIIYSKRSSNNKTGGKTFYYYSTGWDAPLRKLTKANLKKDFAADAAFVEAASDALANQLFLTERNGRTLINDLYLSRGK</sequence>
<proteinExistence type="predicted"/>
<comment type="caution">
    <text evidence="2">The sequence shown here is derived from an EMBL/GenBank/DDBJ whole genome shotgun (WGS) entry which is preliminary data.</text>
</comment>
<evidence type="ECO:0008006" key="4">
    <source>
        <dbReference type="Google" id="ProtNLM"/>
    </source>
</evidence>
<name>A0ABS1KNB7_9BACT</name>
<feature type="signal peptide" evidence="1">
    <location>
        <begin position="1"/>
        <end position="27"/>
    </location>
</feature>
<evidence type="ECO:0000313" key="2">
    <source>
        <dbReference type="EMBL" id="MBL0740828.1"/>
    </source>
</evidence>
<dbReference type="RefSeq" id="WP_202008204.1">
    <property type="nucleotide sequence ID" value="NZ_JAERRB010000002.1"/>
</dbReference>
<organism evidence="2 3">
    <name type="scientific">Chryseolinea lacunae</name>
    <dbReference type="NCBI Taxonomy" id="2801331"/>
    <lineage>
        <taxon>Bacteria</taxon>
        <taxon>Pseudomonadati</taxon>
        <taxon>Bacteroidota</taxon>
        <taxon>Cytophagia</taxon>
        <taxon>Cytophagales</taxon>
        <taxon>Fulvivirgaceae</taxon>
        <taxon>Chryseolinea</taxon>
    </lineage>
</organism>
<reference evidence="2 3" key="1">
    <citation type="submission" date="2021-01" db="EMBL/GenBank/DDBJ databases">
        <title>Chryseolinea sp. Jin1 Genome sequencing and assembly.</title>
        <authorList>
            <person name="Kim I."/>
        </authorList>
    </citation>
    <scope>NUCLEOTIDE SEQUENCE [LARGE SCALE GENOMIC DNA]</scope>
    <source>
        <strain evidence="2 3">Jin1</strain>
    </source>
</reference>
<dbReference type="EMBL" id="JAERRB010000002">
    <property type="protein sequence ID" value="MBL0740828.1"/>
    <property type="molecule type" value="Genomic_DNA"/>
</dbReference>
<evidence type="ECO:0000256" key="1">
    <source>
        <dbReference type="SAM" id="SignalP"/>
    </source>
</evidence>
<dbReference type="Proteomes" id="UP000613030">
    <property type="component" value="Unassembled WGS sequence"/>
</dbReference>
<gene>
    <name evidence="2" type="ORF">JI741_06335</name>
</gene>